<dbReference type="InterPro" id="IPR043472">
    <property type="entry name" value="Macro_dom-like"/>
</dbReference>
<feature type="domain" description="Macro" evidence="2">
    <location>
        <begin position="1"/>
        <end position="150"/>
    </location>
</feature>
<proteinExistence type="predicted"/>
<dbReference type="OrthoDB" id="9780211at2"/>
<name>D6TYC9_KTERA</name>
<dbReference type="eggNOG" id="COG3465">
    <property type="taxonomic scope" value="Bacteria"/>
</dbReference>
<dbReference type="InterPro" id="IPR002589">
    <property type="entry name" value="Macro_dom"/>
</dbReference>
<dbReference type="AlphaFoldDB" id="D6TYC9"/>
<dbReference type="PROSITE" id="PS51154">
    <property type="entry name" value="MACRO"/>
    <property type="match status" value="1"/>
</dbReference>
<dbReference type="PANTHER" id="PTHR12521:SF0">
    <property type="entry name" value="ADP-RIBOSE GLYCOHYDROLASE OARD1"/>
    <property type="match status" value="1"/>
</dbReference>
<comment type="caution">
    <text evidence="3">The sequence shown here is derived from an EMBL/GenBank/DDBJ whole genome shotgun (WGS) entry which is preliminary data.</text>
</comment>
<gene>
    <name evidence="3" type="ORF">Krac_4147</name>
</gene>
<dbReference type="GO" id="GO:0140291">
    <property type="term" value="P:peptidyl-glutamate ADP-deribosylation"/>
    <property type="evidence" value="ECO:0007669"/>
    <property type="project" value="TreeGrafter"/>
</dbReference>
<evidence type="ECO:0000259" key="2">
    <source>
        <dbReference type="PROSITE" id="PS51154"/>
    </source>
</evidence>
<evidence type="ECO:0000313" key="3">
    <source>
        <dbReference type="EMBL" id="EFH83209.1"/>
    </source>
</evidence>
<dbReference type="Gene3D" id="3.40.220.10">
    <property type="entry name" value="Leucine Aminopeptidase, subunit E, domain 1"/>
    <property type="match status" value="1"/>
</dbReference>
<dbReference type="STRING" id="485913.Krac_4147"/>
<dbReference type="InParanoid" id="D6TYC9"/>
<reference evidence="3 4" key="1">
    <citation type="journal article" date="2011" name="Stand. Genomic Sci.">
        <title>Non-contiguous finished genome sequence and contextual data of the filamentous soil bacterium Ktedonobacter racemifer type strain (SOSP1-21).</title>
        <authorList>
            <person name="Chang Y.J."/>
            <person name="Land M."/>
            <person name="Hauser L."/>
            <person name="Chertkov O."/>
            <person name="Del Rio T.G."/>
            <person name="Nolan M."/>
            <person name="Copeland A."/>
            <person name="Tice H."/>
            <person name="Cheng J.F."/>
            <person name="Lucas S."/>
            <person name="Han C."/>
            <person name="Goodwin L."/>
            <person name="Pitluck S."/>
            <person name="Ivanova N."/>
            <person name="Ovchinikova G."/>
            <person name="Pati A."/>
            <person name="Chen A."/>
            <person name="Palaniappan K."/>
            <person name="Mavromatis K."/>
            <person name="Liolios K."/>
            <person name="Brettin T."/>
            <person name="Fiebig A."/>
            <person name="Rohde M."/>
            <person name="Abt B."/>
            <person name="Goker M."/>
            <person name="Detter J.C."/>
            <person name="Woyke T."/>
            <person name="Bristow J."/>
            <person name="Eisen J.A."/>
            <person name="Markowitz V."/>
            <person name="Hugenholtz P."/>
            <person name="Kyrpides N.C."/>
            <person name="Klenk H.P."/>
            <person name="Lapidus A."/>
        </authorList>
    </citation>
    <scope>NUCLEOTIDE SEQUENCE [LARGE SCALE GENOMIC DNA]</scope>
    <source>
        <strain evidence="4">DSM 44963</strain>
    </source>
</reference>
<dbReference type="SMART" id="SM00506">
    <property type="entry name" value="A1pp"/>
    <property type="match status" value="1"/>
</dbReference>
<evidence type="ECO:0000313" key="4">
    <source>
        <dbReference type="Proteomes" id="UP000004508"/>
    </source>
</evidence>
<sequence>MSQPIQYIVDGDLFRAREQVIVNPVNCRGIMGAGLALAFKQRYPKMFLVYKQQCESGELRIGQPWLYTVSQPWILNFPTKDHYRQPSRLIYIQQGLDYLIVNWQQQGIESIAFPKLGCGKGGLSWDEVGPLMAQILAHLPILTTIYIDKSDRELLVGERCATDVHAYARGMHLHTGTCRRVRQ</sequence>
<keyword evidence="4" id="KW-1185">Reference proteome</keyword>
<dbReference type="PANTHER" id="PTHR12521">
    <property type="entry name" value="PROTEIN C6ORF130"/>
    <property type="match status" value="1"/>
</dbReference>
<dbReference type="EMBL" id="ADVG01000003">
    <property type="protein sequence ID" value="EFH83209.1"/>
    <property type="molecule type" value="Genomic_DNA"/>
</dbReference>
<comment type="catalytic activity">
    <reaction evidence="1">
        <text>an N-(ADP-alpha-D-ribosyl)-thymidine in DNA + H2O = a thymidine in DNA + ADP-D-ribose</text>
        <dbReference type="Rhea" id="RHEA:71655"/>
        <dbReference type="Rhea" id="RHEA-COMP:13556"/>
        <dbReference type="Rhea" id="RHEA-COMP:18051"/>
        <dbReference type="ChEBI" id="CHEBI:15377"/>
        <dbReference type="ChEBI" id="CHEBI:57967"/>
        <dbReference type="ChEBI" id="CHEBI:137386"/>
        <dbReference type="ChEBI" id="CHEBI:191199"/>
    </reaction>
    <physiologicalReaction direction="left-to-right" evidence="1">
        <dbReference type="Rhea" id="RHEA:71656"/>
    </physiologicalReaction>
</comment>
<organism evidence="3 4">
    <name type="scientific">Ktedonobacter racemifer DSM 44963</name>
    <dbReference type="NCBI Taxonomy" id="485913"/>
    <lineage>
        <taxon>Bacteria</taxon>
        <taxon>Bacillati</taxon>
        <taxon>Chloroflexota</taxon>
        <taxon>Ktedonobacteria</taxon>
        <taxon>Ktedonobacterales</taxon>
        <taxon>Ktedonobacteraceae</taxon>
        <taxon>Ktedonobacter</taxon>
    </lineage>
</organism>
<dbReference type="Pfam" id="PF01661">
    <property type="entry name" value="Macro"/>
    <property type="match status" value="1"/>
</dbReference>
<dbReference type="Proteomes" id="UP000004508">
    <property type="component" value="Unassembled WGS sequence"/>
</dbReference>
<dbReference type="RefSeq" id="WP_007913758.1">
    <property type="nucleotide sequence ID" value="NZ_ADVG01000003.1"/>
</dbReference>
<dbReference type="SUPFAM" id="SSF52949">
    <property type="entry name" value="Macro domain-like"/>
    <property type="match status" value="1"/>
</dbReference>
<evidence type="ECO:0000256" key="1">
    <source>
        <dbReference type="ARBA" id="ARBA00035885"/>
    </source>
</evidence>
<dbReference type="InterPro" id="IPR050892">
    <property type="entry name" value="ADP-ribose_metab_enzymes"/>
</dbReference>
<accession>D6TYC9</accession>
<protein>
    <submittedName>
        <fullName evidence="3">Appr-1-p processing domain protein</fullName>
    </submittedName>
</protein>
<dbReference type="CDD" id="cd02901">
    <property type="entry name" value="Macro_Poa1p-like"/>
    <property type="match status" value="1"/>
</dbReference>